<accession>A0ABS3Y0P2</accession>
<evidence type="ECO:0000259" key="5">
    <source>
        <dbReference type="Pfam" id="PF00535"/>
    </source>
</evidence>
<keyword evidence="3" id="KW-0808">Transferase</keyword>
<proteinExistence type="inferred from homology"/>
<feature type="region of interest" description="Disordered" evidence="4">
    <location>
        <begin position="1"/>
        <end position="27"/>
    </location>
</feature>
<sequence>MTDTDGRPAAARTEAPTEAPRAGGPDHRVTVVVITRDRKDELLRTLDLLAQLPEQPPVIVVDNASTDGTAAAVRAAHPHTTLLSPGRNTGAVGRNLAVRQVTTPYVAFCDDDSWWAPGSLRGAADRLDAHPGLAGVVARIVVEPEGTEDPVVAELRHSPVPGPDWLPGPALGSFLAAATCLRVSAFRAAGGFEPRLWLGGEEELLATDLAVHGWWLAFAEDLTIHHAPSRVRDATGRRVDGLRNTLWYTWLRRPLPAALRRTWYLARTVPRDAASARAFARAAAALPWVLANRRPVPARVEARLAALEREQRRSTARQYVG</sequence>
<gene>
    <name evidence="6" type="ORF">JW613_23115</name>
</gene>
<comment type="similarity">
    <text evidence="1">Belongs to the glycosyltransferase 2 family.</text>
</comment>
<dbReference type="Proteomes" id="UP000721954">
    <property type="component" value="Unassembled WGS sequence"/>
</dbReference>
<evidence type="ECO:0000256" key="4">
    <source>
        <dbReference type="SAM" id="MobiDB-lite"/>
    </source>
</evidence>
<dbReference type="SUPFAM" id="SSF53448">
    <property type="entry name" value="Nucleotide-diphospho-sugar transferases"/>
    <property type="match status" value="1"/>
</dbReference>
<evidence type="ECO:0000256" key="1">
    <source>
        <dbReference type="ARBA" id="ARBA00006739"/>
    </source>
</evidence>
<organism evidence="6 7">
    <name type="scientific">Streptomyces smyrnaeus</name>
    <dbReference type="NCBI Taxonomy" id="1387713"/>
    <lineage>
        <taxon>Bacteria</taxon>
        <taxon>Bacillati</taxon>
        <taxon>Actinomycetota</taxon>
        <taxon>Actinomycetes</taxon>
        <taxon>Kitasatosporales</taxon>
        <taxon>Streptomycetaceae</taxon>
        <taxon>Streptomyces</taxon>
    </lineage>
</organism>
<dbReference type="InterPro" id="IPR050834">
    <property type="entry name" value="Glycosyltransf_2"/>
</dbReference>
<dbReference type="InterPro" id="IPR029044">
    <property type="entry name" value="Nucleotide-diphossugar_trans"/>
</dbReference>
<dbReference type="Pfam" id="PF00535">
    <property type="entry name" value="Glycos_transf_2"/>
    <property type="match status" value="1"/>
</dbReference>
<evidence type="ECO:0000256" key="3">
    <source>
        <dbReference type="ARBA" id="ARBA00022679"/>
    </source>
</evidence>
<keyword evidence="7" id="KW-1185">Reference proteome</keyword>
<feature type="domain" description="Glycosyltransferase 2-like" evidence="5">
    <location>
        <begin position="30"/>
        <end position="149"/>
    </location>
</feature>
<evidence type="ECO:0000256" key="2">
    <source>
        <dbReference type="ARBA" id="ARBA00022676"/>
    </source>
</evidence>
<comment type="caution">
    <text evidence="6">The sequence shown here is derived from an EMBL/GenBank/DDBJ whole genome shotgun (WGS) entry which is preliminary data.</text>
</comment>
<dbReference type="Gene3D" id="3.90.550.10">
    <property type="entry name" value="Spore Coat Polysaccharide Biosynthesis Protein SpsA, Chain A"/>
    <property type="match status" value="1"/>
</dbReference>
<keyword evidence="2" id="KW-0328">Glycosyltransferase</keyword>
<dbReference type="PANTHER" id="PTHR43685:SF5">
    <property type="entry name" value="GLYCOSYLTRANSFERASE EPSE-RELATED"/>
    <property type="match status" value="1"/>
</dbReference>
<protein>
    <submittedName>
        <fullName evidence="6">Glycosyltransferase</fullName>
    </submittedName>
</protein>
<dbReference type="PANTHER" id="PTHR43685">
    <property type="entry name" value="GLYCOSYLTRANSFERASE"/>
    <property type="match status" value="1"/>
</dbReference>
<evidence type="ECO:0000313" key="7">
    <source>
        <dbReference type="Proteomes" id="UP000721954"/>
    </source>
</evidence>
<reference evidence="6 7" key="1">
    <citation type="submission" date="2021-02" db="EMBL/GenBank/DDBJ databases">
        <title>Streptomyces spirodelae sp. nov., isolated from duckweed.</title>
        <authorList>
            <person name="Saimee Y."/>
            <person name="Duangmal K."/>
        </authorList>
    </citation>
    <scope>NUCLEOTIDE SEQUENCE [LARGE SCALE GENOMIC DNA]</scope>
    <source>
        <strain evidence="6 7">DSM 42105</strain>
    </source>
</reference>
<evidence type="ECO:0000313" key="6">
    <source>
        <dbReference type="EMBL" id="MBO8201166.1"/>
    </source>
</evidence>
<feature type="compositionally biased region" description="Low complexity" evidence="4">
    <location>
        <begin position="7"/>
        <end position="22"/>
    </location>
</feature>
<name>A0ABS3Y0P2_9ACTN</name>
<dbReference type="InterPro" id="IPR001173">
    <property type="entry name" value="Glyco_trans_2-like"/>
</dbReference>
<dbReference type="EMBL" id="JAFFZM010000014">
    <property type="protein sequence ID" value="MBO8201166.1"/>
    <property type="molecule type" value="Genomic_DNA"/>
</dbReference>